<keyword evidence="3 5" id="KW-1133">Transmembrane helix</keyword>
<evidence type="ECO:0000256" key="2">
    <source>
        <dbReference type="ARBA" id="ARBA00022692"/>
    </source>
</evidence>
<sequence length="117" mass="12654">MSGPRERDPGLQPERTLLSWQRTLFLLAVVTLLYLRVPPEDTLAGTVGQLIAVGILFGTSTVLAVHLQKRWRQTDHGRRADGSLRPPAPLARPWALVAVSLAVLGISVIAIVSAFPA</sequence>
<name>A0A9P2WRZ3_THEFU</name>
<dbReference type="InterPro" id="IPR003807">
    <property type="entry name" value="DUF202"/>
</dbReference>
<comment type="caution">
    <text evidence="7">The sequence shown here is derived from an EMBL/GenBank/DDBJ whole genome shotgun (WGS) entry which is preliminary data.</text>
</comment>
<feature type="transmembrane region" description="Helical" evidence="5">
    <location>
        <begin position="43"/>
        <end position="65"/>
    </location>
</feature>
<keyword evidence="4 5" id="KW-0472">Membrane</keyword>
<keyword evidence="2 5" id="KW-0812">Transmembrane</keyword>
<dbReference type="EMBL" id="AOSG01000003">
    <property type="protein sequence ID" value="EOR72705.1"/>
    <property type="molecule type" value="Genomic_DNA"/>
</dbReference>
<accession>A0A9P2WRZ3</accession>
<dbReference type="Pfam" id="PF02656">
    <property type="entry name" value="DUF202"/>
    <property type="match status" value="1"/>
</dbReference>
<feature type="domain" description="DUF202" evidence="6">
    <location>
        <begin position="8"/>
        <end position="76"/>
    </location>
</feature>
<dbReference type="RefSeq" id="WP_011290617.1">
    <property type="nucleotide sequence ID" value="NZ_AOSG01000003.1"/>
</dbReference>
<feature type="transmembrane region" description="Helical" evidence="5">
    <location>
        <begin position="20"/>
        <end position="37"/>
    </location>
</feature>
<proteinExistence type="predicted"/>
<evidence type="ECO:0000256" key="3">
    <source>
        <dbReference type="ARBA" id="ARBA00022989"/>
    </source>
</evidence>
<protein>
    <recommendedName>
        <fullName evidence="6">DUF202 domain-containing protein</fullName>
    </recommendedName>
</protein>
<evidence type="ECO:0000256" key="4">
    <source>
        <dbReference type="ARBA" id="ARBA00023136"/>
    </source>
</evidence>
<comment type="subcellular location">
    <subcellularLocation>
        <location evidence="1">Endomembrane system</location>
        <topology evidence="1">Multi-pass membrane protein</topology>
    </subcellularLocation>
</comment>
<evidence type="ECO:0000313" key="7">
    <source>
        <dbReference type="EMBL" id="EOR72705.1"/>
    </source>
</evidence>
<evidence type="ECO:0000313" key="8">
    <source>
        <dbReference type="Proteomes" id="UP000014184"/>
    </source>
</evidence>
<feature type="transmembrane region" description="Helical" evidence="5">
    <location>
        <begin position="94"/>
        <end position="115"/>
    </location>
</feature>
<keyword evidence="8" id="KW-1185">Reference proteome</keyword>
<dbReference type="Proteomes" id="UP000014184">
    <property type="component" value="Unassembled WGS sequence"/>
</dbReference>
<evidence type="ECO:0000256" key="1">
    <source>
        <dbReference type="ARBA" id="ARBA00004127"/>
    </source>
</evidence>
<evidence type="ECO:0000259" key="6">
    <source>
        <dbReference type="Pfam" id="PF02656"/>
    </source>
</evidence>
<reference evidence="7 8" key="1">
    <citation type="journal article" date="2013" name="Genome Announc.">
        <title>Draft Genome Sequence of the Lignocellulose Decomposer Thermobifida fusca Strain TM51.</title>
        <authorList>
            <person name="Toth A."/>
            <person name="Barna T."/>
            <person name="Nagy I."/>
            <person name="Horvath B."/>
            <person name="Nagy I."/>
            <person name="Tancsics A."/>
            <person name="Kriszt B."/>
            <person name="Baka E."/>
            <person name="Fekete C."/>
            <person name="Kukolya J."/>
        </authorList>
    </citation>
    <scope>NUCLEOTIDE SEQUENCE [LARGE SCALE GENOMIC DNA]</scope>
    <source>
        <strain evidence="7 8">TM51</strain>
    </source>
</reference>
<dbReference type="AlphaFoldDB" id="A0A9P2WRZ3"/>
<gene>
    <name evidence="7" type="ORF">TM51_01173</name>
</gene>
<evidence type="ECO:0000256" key="5">
    <source>
        <dbReference type="SAM" id="Phobius"/>
    </source>
</evidence>
<organism evidence="7 8">
    <name type="scientific">Thermobifida fusca TM51</name>
    <dbReference type="NCBI Taxonomy" id="1169414"/>
    <lineage>
        <taxon>Bacteria</taxon>
        <taxon>Bacillati</taxon>
        <taxon>Actinomycetota</taxon>
        <taxon>Actinomycetes</taxon>
        <taxon>Streptosporangiales</taxon>
        <taxon>Nocardiopsidaceae</taxon>
        <taxon>Thermobifida</taxon>
    </lineage>
</organism>
<dbReference type="GO" id="GO:0012505">
    <property type="term" value="C:endomembrane system"/>
    <property type="evidence" value="ECO:0007669"/>
    <property type="project" value="UniProtKB-SubCell"/>
</dbReference>